<keyword evidence="1" id="KW-0812">Transmembrane</keyword>
<sequence length="170" mass="19535">MKKLNVGVLLIQFFGMIILINGILQLRIYTAAEKVICIKKHCNSQESKNWSALFPTKEDALSFWPSIYIWIFLGLLFGILAIGFLNWKNKLSSINTILLALALYMLMRLKFFRKEVISLFFRPIRTVLSNDFATQCLIEGVVFTVIGIFILYLSVTSNLFLLQKDTAENQ</sequence>
<evidence type="ECO:0000313" key="3">
    <source>
        <dbReference type="Proteomes" id="UP001447857"/>
    </source>
</evidence>
<feature type="transmembrane region" description="Helical" evidence="1">
    <location>
        <begin position="67"/>
        <end position="87"/>
    </location>
</feature>
<organism evidence="2 3">
    <name type="scientific">Flavobacterium ginsenosidimutans</name>
    <dbReference type="NCBI Taxonomy" id="687844"/>
    <lineage>
        <taxon>Bacteria</taxon>
        <taxon>Pseudomonadati</taxon>
        <taxon>Bacteroidota</taxon>
        <taxon>Flavobacteriia</taxon>
        <taxon>Flavobacteriales</taxon>
        <taxon>Flavobacteriaceae</taxon>
        <taxon>Flavobacterium</taxon>
    </lineage>
</organism>
<keyword evidence="3" id="KW-1185">Reference proteome</keyword>
<dbReference type="Proteomes" id="UP001447857">
    <property type="component" value="Chromosome"/>
</dbReference>
<evidence type="ECO:0000256" key="1">
    <source>
        <dbReference type="SAM" id="Phobius"/>
    </source>
</evidence>
<protein>
    <submittedName>
        <fullName evidence="2">Uncharacterized protein</fullName>
    </submittedName>
</protein>
<reference evidence="2 3" key="1">
    <citation type="submission" date="2024-02" db="EMBL/GenBank/DDBJ databases">
        <title>complete genome of Flavobacterium ginsenosidimutans Str. YTB16.</title>
        <authorList>
            <person name="Wang Q."/>
        </authorList>
    </citation>
    <scope>NUCLEOTIDE SEQUENCE [LARGE SCALE GENOMIC DNA]</scope>
    <source>
        <strain evidence="2 3">YTB16</strain>
    </source>
</reference>
<accession>A0ABZ2Q763</accession>
<feature type="transmembrane region" description="Helical" evidence="1">
    <location>
        <begin position="6"/>
        <end position="24"/>
    </location>
</feature>
<name>A0ABZ2Q763_9FLAO</name>
<keyword evidence="1" id="KW-0472">Membrane</keyword>
<keyword evidence="1" id="KW-1133">Transmembrane helix</keyword>
<proteinExistence type="predicted"/>
<feature type="transmembrane region" description="Helical" evidence="1">
    <location>
        <begin position="93"/>
        <end position="111"/>
    </location>
</feature>
<gene>
    <name evidence="2" type="ORF">V6624_01110</name>
</gene>
<dbReference type="RefSeq" id="WP_111285692.1">
    <property type="nucleotide sequence ID" value="NZ_CP147988.1"/>
</dbReference>
<feature type="transmembrane region" description="Helical" evidence="1">
    <location>
        <begin position="132"/>
        <end position="155"/>
    </location>
</feature>
<evidence type="ECO:0000313" key="2">
    <source>
        <dbReference type="EMBL" id="WXK50235.1"/>
    </source>
</evidence>
<dbReference type="EMBL" id="CP147988">
    <property type="protein sequence ID" value="WXK50235.1"/>
    <property type="molecule type" value="Genomic_DNA"/>
</dbReference>